<dbReference type="InterPro" id="IPR000962">
    <property type="entry name" value="Znf_DskA_TraR"/>
</dbReference>
<accession>A0A2W2ENP4</accession>
<dbReference type="GO" id="GO:0008270">
    <property type="term" value="F:zinc ion binding"/>
    <property type="evidence" value="ECO:0007669"/>
    <property type="project" value="UniProtKB-KW"/>
</dbReference>
<dbReference type="SUPFAM" id="SSF57716">
    <property type="entry name" value="Glucocorticoid receptor-like (DNA-binding domain)"/>
    <property type="match status" value="1"/>
</dbReference>
<reference evidence="6 7" key="1">
    <citation type="submission" date="2018-01" db="EMBL/GenBank/DDBJ databases">
        <title>Draft genome sequence of Nonomuraea sp. KC333.</title>
        <authorList>
            <person name="Sahin N."/>
            <person name="Saygin H."/>
            <person name="Ay H."/>
        </authorList>
    </citation>
    <scope>NUCLEOTIDE SEQUENCE [LARGE SCALE GENOMIC DNA]</scope>
    <source>
        <strain evidence="6 7">KC333</strain>
    </source>
</reference>
<dbReference type="Gene3D" id="1.20.120.910">
    <property type="entry name" value="DksA, coiled-coil domain"/>
    <property type="match status" value="1"/>
</dbReference>
<dbReference type="EMBL" id="POUD01000053">
    <property type="protein sequence ID" value="PZG18379.1"/>
    <property type="molecule type" value="Genomic_DNA"/>
</dbReference>
<dbReference type="Proteomes" id="UP000249304">
    <property type="component" value="Unassembled WGS sequence"/>
</dbReference>
<keyword evidence="1" id="KW-0479">Metal-binding</keyword>
<keyword evidence="3" id="KW-0862">Zinc</keyword>
<evidence type="ECO:0000313" key="7">
    <source>
        <dbReference type="Proteomes" id="UP000249304"/>
    </source>
</evidence>
<evidence type="ECO:0000259" key="5">
    <source>
        <dbReference type="Pfam" id="PF01258"/>
    </source>
</evidence>
<proteinExistence type="predicted"/>
<dbReference type="PANTHER" id="PTHR33823">
    <property type="entry name" value="RNA POLYMERASE-BINDING TRANSCRIPTION FACTOR DKSA-RELATED"/>
    <property type="match status" value="1"/>
</dbReference>
<dbReference type="PANTHER" id="PTHR33823:SF4">
    <property type="entry name" value="GENERAL STRESS PROTEIN 16O"/>
    <property type="match status" value="1"/>
</dbReference>
<evidence type="ECO:0000256" key="2">
    <source>
        <dbReference type="ARBA" id="ARBA00022771"/>
    </source>
</evidence>
<dbReference type="RefSeq" id="WP_111179618.1">
    <property type="nucleotide sequence ID" value="NZ_POUD01000053.1"/>
</dbReference>
<gene>
    <name evidence="6" type="ORF">C1J01_15205</name>
</gene>
<protein>
    <submittedName>
        <fullName evidence="6">TraR/DksA family transcriptional regulator</fullName>
    </submittedName>
</protein>
<name>A0A2W2ENP4_9ACTN</name>
<keyword evidence="2" id="KW-0863">Zinc-finger</keyword>
<sequence length="113" mass="12607">MTETRGTSHLSSVQLQALRQDLQEQLERRSRHVLGLRAEAEDGSGADDTWQELLVTLTAADRAIAELTQALERIETGTYGRCARCEAGIPFERLKIRPLARYCIGCQRHAEAA</sequence>
<evidence type="ECO:0000256" key="1">
    <source>
        <dbReference type="ARBA" id="ARBA00022723"/>
    </source>
</evidence>
<organism evidence="6 7">
    <name type="scientific">Nonomuraea aridisoli</name>
    <dbReference type="NCBI Taxonomy" id="2070368"/>
    <lineage>
        <taxon>Bacteria</taxon>
        <taxon>Bacillati</taxon>
        <taxon>Actinomycetota</taxon>
        <taxon>Actinomycetes</taxon>
        <taxon>Streptosporangiales</taxon>
        <taxon>Streptosporangiaceae</taxon>
        <taxon>Nonomuraea</taxon>
    </lineage>
</organism>
<dbReference type="AlphaFoldDB" id="A0A2W2ENP4"/>
<comment type="caution">
    <text evidence="6">The sequence shown here is derived from an EMBL/GenBank/DDBJ whole genome shotgun (WGS) entry which is preliminary data.</text>
</comment>
<dbReference type="Pfam" id="PF01258">
    <property type="entry name" value="zf-dskA_traR"/>
    <property type="match status" value="1"/>
</dbReference>
<feature type="zinc finger region" description="dksA C4-type" evidence="4">
    <location>
        <begin position="82"/>
        <end position="106"/>
    </location>
</feature>
<keyword evidence="7" id="KW-1185">Reference proteome</keyword>
<evidence type="ECO:0000256" key="3">
    <source>
        <dbReference type="ARBA" id="ARBA00022833"/>
    </source>
</evidence>
<evidence type="ECO:0000313" key="6">
    <source>
        <dbReference type="EMBL" id="PZG18379.1"/>
    </source>
</evidence>
<evidence type="ECO:0000256" key="4">
    <source>
        <dbReference type="PROSITE-ProRule" id="PRU00510"/>
    </source>
</evidence>
<feature type="domain" description="Zinc finger DksA/TraR C4-type" evidence="5">
    <location>
        <begin position="77"/>
        <end position="111"/>
    </location>
</feature>
<dbReference type="OrthoDB" id="1121111at2"/>
<dbReference type="PROSITE" id="PS51128">
    <property type="entry name" value="ZF_DKSA_2"/>
    <property type="match status" value="1"/>
</dbReference>